<dbReference type="EMBL" id="ONZP01000107">
    <property type="protein sequence ID" value="SPJ73829.1"/>
    <property type="molecule type" value="Genomic_DNA"/>
</dbReference>
<gene>
    <name evidence="2" type="ORF">FTOL_03559</name>
</gene>
<name>A0AAE8SFY0_9HYPO</name>
<sequence length="205" mass="22997">MAPSLPQAHASQAPQNRRASPDVEQIPSSSRTKRRYIPAIWVKDKSKAEDSDFEDKEPSTSIPVQERNGTRQVDDFAPPIRLSAKDRRQARRKRLAATEVSTNDNASSTQRKKTKTAQLNSNLIDDLQSIIGSSCSATNEFIIRPVGAEDLETAIKDCTQLFTESHGVPFVIKVTHWLREDPLNAVVWNSLKEKELKEAFVESLE</sequence>
<accession>A0AAE8SFY0</accession>
<evidence type="ECO:0000313" key="2">
    <source>
        <dbReference type="EMBL" id="SPJ73829.1"/>
    </source>
</evidence>
<keyword evidence="3" id="KW-1185">Reference proteome</keyword>
<protein>
    <submittedName>
        <fullName evidence="2">Uncharacterized protein</fullName>
    </submittedName>
</protein>
<feature type="compositionally biased region" description="Polar residues" evidence="1">
    <location>
        <begin position="99"/>
        <end position="109"/>
    </location>
</feature>
<proteinExistence type="predicted"/>
<feature type="compositionally biased region" description="Polar residues" evidence="1">
    <location>
        <begin position="9"/>
        <end position="18"/>
    </location>
</feature>
<reference evidence="2" key="1">
    <citation type="submission" date="2018-03" db="EMBL/GenBank/DDBJ databases">
        <authorList>
            <person name="Guldener U."/>
        </authorList>
    </citation>
    <scope>NUCLEOTIDE SEQUENCE</scope>
</reference>
<evidence type="ECO:0000256" key="1">
    <source>
        <dbReference type="SAM" id="MobiDB-lite"/>
    </source>
</evidence>
<dbReference type="Proteomes" id="UP001187734">
    <property type="component" value="Unassembled WGS sequence"/>
</dbReference>
<feature type="region of interest" description="Disordered" evidence="1">
    <location>
        <begin position="1"/>
        <end position="117"/>
    </location>
</feature>
<comment type="caution">
    <text evidence="2">The sequence shown here is derived from an EMBL/GenBank/DDBJ whole genome shotgun (WGS) entry which is preliminary data.</text>
</comment>
<evidence type="ECO:0000313" key="3">
    <source>
        <dbReference type="Proteomes" id="UP001187734"/>
    </source>
</evidence>
<dbReference type="AlphaFoldDB" id="A0AAE8SFY0"/>
<organism evidence="2 3">
    <name type="scientific">Fusarium torulosum</name>
    <dbReference type="NCBI Taxonomy" id="33205"/>
    <lineage>
        <taxon>Eukaryota</taxon>
        <taxon>Fungi</taxon>
        <taxon>Dikarya</taxon>
        <taxon>Ascomycota</taxon>
        <taxon>Pezizomycotina</taxon>
        <taxon>Sordariomycetes</taxon>
        <taxon>Hypocreomycetidae</taxon>
        <taxon>Hypocreales</taxon>
        <taxon>Nectriaceae</taxon>
        <taxon>Fusarium</taxon>
    </lineage>
</organism>